<sequence length="395" mass="42549">MDTARGGGAVAASGADALAAYAADVLGSVRRRDQRARAVGWLERAVLDGGAGGGVPRNLRYFVNRSPWDPAPVLRRIAERVLPVLGPQAWVVEDVSFPKRGRLSVGVARQFSAGLGRRARCQVAVGVHAVVPEASCPLQWRLFLNQEWADDAERRQQARVPVGIGHREKWRLALDALDQLAGWGMVPPVLVADSAYGTGTAFRAGLAARGVPHLVGVHGELTVHPEALRPAGSTGAGRGARGLPRYREAPWSVRAMAQSAGREAYARVDGAGPATRFLALRVRPAGARTRRLVRDAAVAREGRWDGVLPVAGLLAEWPDAAPAPSGFWLTDLPERTPLPELVRLAGSRSRVAEDRVVMRDRLGFGHYEGRSWPGWHHHVTLSTAAHAFTVEQRLG</sequence>
<dbReference type="RefSeq" id="WP_051725756.1">
    <property type="nucleotide sequence ID" value="NZ_JBHEZZ010000017.1"/>
</dbReference>
<dbReference type="InterPro" id="IPR038721">
    <property type="entry name" value="IS701-like_DDE_dom"/>
</dbReference>
<comment type="caution">
    <text evidence="2">The sequence shown here is derived from an EMBL/GenBank/DDBJ whole genome shotgun (WGS) entry which is preliminary data.</text>
</comment>
<evidence type="ECO:0000313" key="2">
    <source>
        <dbReference type="EMBL" id="MFC1404875.1"/>
    </source>
</evidence>
<dbReference type="EMBL" id="JBHEZZ010000017">
    <property type="protein sequence ID" value="MFC1404875.1"/>
    <property type="molecule type" value="Genomic_DNA"/>
</dbReference>
<organism evidence="2 3">
    <name type="scientific">Streptacidiphilus cavernicola</name>
    <dbReference type="NCBI Taxonomy" id="3342716"/>
    <lineage>
        <taxon>Bacteria</taxon>
        <taxon>Bacillati</taxon>
        <taxon>Actinomycetota</taxon>
        <taxon>Actinomycetes</taxon>
        <taxon>Kitasatosporales</taxon>
        <taxon>Streptomycetaceae</taxon>
        <taxon>Streptacidiphilus</taxon>
    </lineage>
</organism>
<dbReference type="NCBIfam" id="NF033540">
    <property type="entry name" value="transpos_IS701"/>
    <property type="match status" value="1"/>
</dbReference>
<dbReference type="InterPro" id="IPR039365">
    <property type="entry name" value="IS701-like"/>
</dbReference>
<proteinExistence type="predicted"/>
<feature type="domain" description="Transposase IS701-like DDE" evidence="1">
    <location>
        <begin position="55"/>
        <end position="268"/>
    </location>
</feature>
<reference evidence="2 3" key="1">
    <citation type="submission" date="2024-09" db="EMBL/GenBank/DDBJ databases">
        <authorList>
            <person name="Lee S.D."/>
        </authorList>
    </citation>
    <scope>NUCLEOTIDE SEQUENCE [LARGE SCALE GENOMIC DNA]</scope>
    <source>
        <strain evidence="2 3">N1-5</strain>
    </source>
</reference>
<dbReference type="PANTHER" id="PTHR33627">
    <property type="entry name" value="TRANSPOSASE"/>
    <property type="match status" value="1"/>
</dbReference>
<accession>A0ABV6UTS3</accession>
<dbReference type="PANTHER" id="PTHR33627:SF1">
    <property type="entry name" value="TRANSPOSASE"/>
    <property type="match status" value="1"/>
</dbReference>
<dbReference type="Pfam" id="PF13546">
    <property type="entry name" value="DDE_5"/>
    <property type="match status" value="1"/>
</dbReference>
<name>A0ABV6UTS3_9ACTN</name>
<evidence type="ECO:0000259" key="1">
    <source>
        <dbReference type="Pfam" id="PF13546"/>
    </source>
</evidence>
<evidence type="ECO:0000313" key="3">
    <source>
        <dbReference type="Proteomes" id="UP001592528"/>
    </source>
</evidence>
<keyword evidence="3" id="KW-1185">Reference proteome</keyword>
<protein>
    <submittedName>
        <fullName evidence="2">IS701 family transposase</fullName>
    </submittedName>
</protein>
<gene>
    <name evidence="2" type="ORF">ACEZDJ_26675</name>
</gene>
<dbReference type="Proteomes" id="UP001592528">
    <property type="component" value="Unassembled WGS sequence"/>
</dbReference>